<dbReference type="SUPFAM" id="SSF51735">
    <property type="entry name" value="NAD(P)-binding Rossmann-fold domains"/>
    <property type="match status" value="1"/>
</dbReference>
<name>A0ABR7YZZ6_9PSED</name>
<dbReference type="Gene3D" id="3.40.50.720">
    <property type="entry name" value="NAD(P)-binding Rossmann-like Domain"/>
    <property type="match status" value="1"/>
</dbReference>
<reference evidence="6 7" key="1">
    <citation type="journal article" date="2020" name="Insects">
        <title>Bacteria Belonging to Pseudomonas typographi sp. nov. from the Bark Beetle Ips typographus Have Genomic Potential to Aid in the Host Ecology.</title>
        <authorList>
            <person name="Peral-Aranega E."/>
            <person name="Saati-Santamaria Z."/>
            <person name="Kolarik M."/>
            <person name="Rivas R."/>
            <person name="Garcia-Fraile P."/>
        </authorList>
    </citation>
    <scope>NUCLEOTIDE SEQUENCE [LARGE SCALE GENOMIC DNA]</scope>
    <source>
        <strain evidence="6 7">CA3A</strain>
    </source>
</reference>
<dbReference type="InterPro" id="IPR036291">
    <property type="entry name" value="NAD(P)-bd_dom_sf"/>
</dbReference>
<dbReference type="InterPro" id="IPR002328">
    <property type="entry name" value="ADH_Zn_CS"/>
</dbReference>
<comment type="caution">
    <text evidence="6">The sequence shown here is derived from an EMBL/GenBank/DDBJ whole genome shotgun (WGS) entry which is preliminary data.</text>
</comment>
<keyword evidence="2 4" id="KW-0862">Zinc</keyword>
<evidence type="ECO:0000256" key="1">
    <source>
        <dbReference type="ARBA" id="ARBA00022723"/>
    </source>
</evidence>
<sequence>MKAIQLVRPTVVELRDLPQPKPAAGEVLLKVTAAGLCHTDISIQHEETSLFPAGLVLGHEIAGIVDSVGEGVTGWAPGDAAIVHPCWSCGACPECVAGRQNACRRTTGRLASPPTPGVSVNGGMAEYVAVPARTLIAADGLDPAVAAVLPDAALVPYHSIHATRDLLVPGSTLVIIGLGGLGNLGVQIARALTAARIVAIDGKPAALQAVEGSVDLALPADAADLEQRILDFTGGQGAQVVLDFVGIDATLRLAAGVVARYGAIRVPGLGEGTLPFEARHAAQYLPWGASITRPYSGTYQDLVELVALARQQRIKPIVRRYPFEDAMQAFEDLAAGKIVGRAVLQM</sequence>
<keyword evidence="3" id="KW-0560">Oxidoreductase</keyword>
<comment type="similarity">
    <text evidence="4">Belongs to the zinc-containing alcohol dehydrogenase family.</text>
</comment>
<evidence type="ECO:0000256" key="4">
    <source>
        <dbReference type="RuleBase" id="RU361277"/>
    </source>
</evidence>
<dbReference type="SMART" id="SM00829">
    <property type="entry name" value="PKS_ER"/>
    <property type="match status" value="1"/>
</dbReference>
<protein>
    <submittedName>
        <fullName evidence="6">Alcohol dehydrogenase catalytic domain-containing protein</fullName>
    </submittedName>
</protein>
<dbReference type="PANTHER" id="PTHR43401">
    <property type="entry name" value="L-THREONINE 3-DEHYDROGENASE"/>
    <property type="match status" value="1"/>
</dbReference>
<gene>
    <name evidence="6" type="ORF">HAQ05_08800</name>
</gene>
<dbReference type="InterPro" id="IPR013149">
    <property type="entry name" value="ADH-like_C"/>
</dbReference>
<dbReference type="InterPro" id="IPR020843">
    <property type="entry name" value="ER"/>
</dbReference>
<dbReference type="EMBL" id="JAAOCA010000009">
    <property type="protein sequence ID" value="MBD1598801.1"/>
    <property type="molecule type" value="Genomic_DNA"/>
</dbReference>
<proteinExistence type="inferred from homology"/>
<dbReference type="InterPro" id="IPR011032">
    <property type="entry name" value="GroES-like_sf"/>
</dbReference>
<dbReference type="SUPFAM" id="SSF50129">
    <property type="entry name" value="GroES-like"/>
    <property type="match status" value="1"/>
</dbReference>
<organism evidence="6 7">
    <name type="scientific">Pseudomonas typographi</name>
    <dbReference type="NCBI Taxonomy" id="2715964"/>
    <lineage>
        <taxon>Bacteria</taxon>
        <taxon>Pseudomonadati</taxon>
        <taxon>Pseudomonadota</taxon>
        <taxon>Gammaproteobacteria</taxon>
        <taxon>Pseudomonadales</taxon>
        <taxon>Pseudomonadaceae</taxon>
        <taxon>Pseudomonas</taxon>
    </lineage>
</organism>
<dbReference type="PANTHER" id="PTHR43401:SF4">
    <property type="entry name" value="D-ARABINOSE 1-DEHYDROGENASE (NADP(+))"/>
    <property type="match status" value="1"/>
</dbReference>
<evidence type="ECO:0000259" key="5">
    <source>
        <dbReference type="SMART" id="SM00829"/>
    </source>
</evidence>
<keyword evidence="7" id="KW-1185">Reference proteome</keyword>
<keyword evidence="1 4" id="KW-0479">Metal-binding</keyword>
<dbReference type="InterPro" id="IPR013154">
    <property type="entry name" value="ADH-like_N"/>
</dbReference>
<feature type="domain" description="Enoyl reductase (ER)" evidence="5">
    <location>
        <begin position="5"/>
        <end position="344"/>
    </location>
</feature>
<dbReference type="RefSeq" id="WP_190419493.1">
    <property type="nucleotide sequence ID" value="NZ_JAAOCA010000009.1"/>
</dbReference>
<evidence type="ECO:0000313" key="6">
    <source>
        <dbReference type="EMBL" id="MBD1598801.1"/>
    </source>
</evidence>
<dbReference type="InterPro" id="IPR050129">
    <property type="entry name" value="Zn_alcohol_dh"/>
</dbReference>
<comment type="cofactor">
    <cofactor evidence="4">
        <name>Zn(2+)</name>
        <dbReference type="ChEBI" id="CHEBI:29105"/>
    </cofactor>
</comment>
<dbReference type="Pfam" id="PF08240">
    <property type="entry name" value="ADH_N"/>
    <property type="match status" value="1"/>
</dbReference>
<accession>A0ABR7YZZ6</accession>
<dbReference type="Pfam" id="PF00107">
    <property type="entry name" value="ADH_zinc_N"/>
    <property type="match status" value="1"/>
</dbReference>
<dbReference type="Gene3D" id="3.90.180.10">
    <property type="entry name" value="Medium-chain alcohol dehydrogenases, catalytic domain"/>
    <property type="match status" value="1"/>
</dbReference>
<dbReference type="Proteomes" id="UP000805841">
    <property type="component" value="Unassembled WGS sequence"/>
</dbReference>
<dbReference type="PROSITE" id="PS00059">
    <property type="entry name" value="ADH_ZINC"/>
    <property type="match status" value="1"/>
</dbReference>
<evidence type="ECO:0000256" key="2">
    <source>
        <dbReference type="ARBA" id="ARBA00022833"/>
    </source>
</evidence>
<evidence type="ECO:0000256" key="3">
    <source>
        <dbReference type="ARBA" id="ARBA00023002"/>
    </source>
</evidence>
<evidence type="ECO:0000313" key="7">
    <source>
        <dbReference type="Proteomes" id="UP000805841"/>
    </source>
</evidence>